<proteinExistence type="predicted"/>
<feature type="compositionally biased region" description="Low complexity" evidence="1">
    <location>
        <begin position="158"/>
        <end position="205"/>
    </location>
</feature>
<feature type="compositionally biased region" description="Low complexity" evidence="1">
    <location>
        <begin position="72"/>
        <end position="85"/>
    </location>
</feature>
<feature type="compositionally biased region" description="Polar residues" evidence="1">
    <location>
        <begin position="147"/>
        <end position="157"/>
    </location>
</feature>
<dbReference type="Proteomes" id="UP000055019">
    <property type="component" value="Unassembled WGS sequence"/>
</dbReference>
<evidence type="ECO:0000256" key="1">
    <source>
        <dbReference type="SAM" id="MobiDB-lite"/>
    </source>
</evidence>
<dbReference type="EMBL" id="FCOM02000007">
    <property type="protein sequence ID" value="SAL47133.1"/>
    <property type="molecule type" value="Genomic_DNA"/>
</dbReference>
<evidence type="ECO:0000313" key="3">
    <source>
        <dbReference type="Proteomes" id="UP000055019"/>
    </source>
</evidence>
<dbReference type="OrthoDB" id="9135945at2"/>
<feature type="compositionally biased region" description="Low complexity" evidence="1">
    <location>
        <begin position="129"/>
        <end position="146"/>
    </location>
</feature>
<keyword evidence="3" id="KW-1185">Reference proteome</keyword>
<reference evidence="2" key="1">
    <citation type="submission" date="2016-01" db="EMBL/GenBank/DDBJ databases">
        <authorList>
            <person name="Peeters C."/>
        </authorList>
    </citation>
    <scope>NUCLEOTIDE SEQUENCE [LARGE SCALE GENOMIC DNA]</scope>
    <source>
        <strain evidence="2">LMG 29317</strain>
    </source>
</reference>
<feature type="compositionally biased region" description="Low complexity" evidence="1">
    <location>
        <begin position="48"/>
        <end position="65"/>
    </location>
</feature>
<name>A0A158HSP2_9BURK</name>
<accession>A0A158HSP2</accession>
<comment type="caution">
    <text evidence="2">The sequence shown here is derived from an EMBL/GenBank/DDBJ whole genome shotgun (WGS) entry which is preliminary data.</text>
</comment>
<organism evidence="2 3">
    <name type="scientific">Caballeronia arvi</name>
    <dbReference type="NCBI Taxonomy" id="1777135"/>
    <lineage>
        <taxon>Bacteria</taxon>
        <taxon>Pseudomonadati</taxon>
        <taxon>Pseudomonadota</taxon>
        <taxon>Betaproteobacteria</taxon>
        <taxon>Burkholderiales</taxon>
        <taxon>Burkholderiaceae</taxon>
        <taxon>Caballeronia</taxon>
    </lineage>
</organism>
<gene>
    <name evidence="2" type="ORF">AWB74_02107</name>
</gene>
<dbReference type="AlphaFoldDB" id="A0A158HSP2"/>
<sequence length="273" mass="26862">MAKIKSKITGDEFDAPAVDFQNEADFEIIDSGNELTDGAASDTALSVTSGTTESTAGTSSATDTDQPASQPTEAASTATDSAASEQGAELGNVPGSSSIGSMNGEPEASTTGSDSPTADVGNVAATGISPAASDSDASPVADQAPSNVSTDSPLQSSDVSDAEVPVAPDAAPTPEQAAEGTTDTAAADAATPIDTTVSPVVDSVTGNPTGGPSAGNGATLDSKGKHIVADQLESDTLYAIGQLVAVNDNLKHAADAFFDQVRSQIDVEAADAQ</sequence>
<evidence type="ECO:0000313" key="2">
    <source>
        <dbReference type="EMBL" id="SAL47133.1"/>
    </source>
</evidence>
<feature type="region of interest" description="Disordered" evidence="1">
    <location>
        <begin position="29"/>
        <end position="222"/>
    </location>
</feature>
<dbReference type="RefSeq" id="WP_061146721.1">
    <property type="nucleotide sequence ID" value="NZ_FCOM02000007.1"/>
</dbReference>
<protein>
    <submittedName>
        <fullName evidence="2">Uncharacterized protein</fullName>
    </submittedName>
</protein>